<gene>
    <name evidence="1" type="ORF">DHEL01_v206072</name>
</gene>
<evidence type="ECO:0000313" key="1">
    <source>
        <dbReference type="EMBL" id="POS75526.1"/>
    </source>
</evidence>
<dbReference type="AlphaFoldDB" id="A0A2P5HZ42"/>
<dbReference type="InParanoid" id="A0A2P5HZ42"/>
<keyword evidence="2" id="KW-1185">Reference proteome</keyword>
<reference evidence="1" key="1">
    <citation type="submission" date="2017-09" db="EMBL/GenBank/DDBJ databases">
        <title>Polyketide synthases of a Diaporthe helianthi virulent isolate.</title>
        <authorList>
            <person name="Baroncelli R."/>
        </authorList>
    </citation>
    <scope>NUCLEOTIDE SEQUENCE [LARGE SCALE GENOMIC DNA]</scope>
    <source>
        <strain evidence="1">7/96</strain>
    </source>
</reference>
<accession>A0A2P5HZ42</accession>
<protein>
    <submittedName>
        <fullName evidence="1">Uncharacterized protein</fullName>
    </submittedName>
</protein>
<organism evidence="1 2">
    <name type="scientific">Diaporthe helianthi</name>
    <dbReference type="NCBI Taxonomy" id="158607"/>
    <lineage>
        <taxon>Eukaryota</taxon>
        <taxon>Fungi</taxon>
        <taxon>Dikarya</taxon>
        <taxon>Ascomycota</taxon>
        <taxon>Pezizomycotina</taxon>
        <taxon>Sordariomycetes</taxon>
        <taxon>Sordariomycetidae</taxon>
        <taxon>Diaporthales</taxon>
        <taxon>Diaporthaceae</taxon>
        <taxon>Diaporthe</taxon>
    </lineage>
</organism>
<sequence>MPAPGRSFGWGRFSLVQDWVFQPPDRGTWGRWPSPACTTVESSDITSQLRTFLLATGALVRVSDSAPARYKVVSTFSDFVELTERLIVPVVPFPERDAALRHTHSAERAELTTRGDTAIEMIAAAYWNELDAF</sequence>
<comment type="caution">
    <text evidence="1">The sequence shown here is derived from an EMBL/GenBank/DDBJ whole genome shotgun (WGS) entry which is preliminary data.</text>
</comment>
<evidence type="ECO:0000313" key="2">
    <source>
        <dbReference type="Proteomes" id="UP000094444"/>
    </source>
</evidence>
<dbReference type="Proteomes" id="UP000094444">
    <property type="component" value="Unassembled WGS sequence"/>
</dbReference>
<proteinExistence type="predicted"/>
<name>A0A2P5HZ42_DIAHE</name>
<dbReference type="EMBL" id="MAVT02000475">
    <property type="protein sequence ID" value="POS75526.1"/>
    <property type="molecule type" value="Genomic_DNA"/>
</dbReference>